<feature type="region of interest" description="Disordered" evidence="8">
    <location>
        <begin position="1"/>
        <end position="22"/>
    </location>
</feature>
<feature type="transmembrane region" description="Helical" evidence="9">
    <location>
        <begin position="197"/>
        <end position="217"/>
    </location>
</feature>
<dbReference type="AlphaFoldDB" id="A0A1L2ZNE6"/>
<keyword evidence="7 9" id="KW-0472">Membrane</keyword>
<keyword evidence="5 9" id="KW-0812">Transmembrane</keyword>
<keyword evidence="2" id="KW-0813">Transport</keyword>
<evidence type="ECO:0000256" key="8">
    <source>
        <dbReference type="SAM" id="MobiDB-lite"/>
    </source>
</evidence>
<dbReference type="PANTHER" id="PTHR32196:SF21">
    <property type="entry name" value="ABC TRANSPORTER PERMEASE PROTEIN YPHD-RELATED"/>
    <property type="match status" value="1"/>
</dbReference>
<comment type="subcellular location">
    <subcellularLocation>
        <location evidence="1">Cell membrane</location>
        <topology evidence="1">Multi-pass membrane protein</topology>
    </subcellularLocation>
</comment>
<feature type="transmembrane region" description="Helical" evidence="9">
    <location>
        <begin position="302"/>
        <end position="322"/>
    </location>
</feature>
<reference evidence="10 11" key="1">
    <citation type="submission" date="2016-11" db="EMBL/GenBank/DDBJ databases">
        <title>Genome sequencing of Zhihengliuella aestuarii B18 antagonistic to Plasmodiophora brassicae.</title>
        <authorList>
            <person name="Luo Y."/>
        </authorList>
    </citation>
    <scope>NUCLEOTIDE SEQUENCE [LARGE SCALE GENOMIC DNA]</scope>
    <source>
        <strain evidence="10 11">B18</strain>
    </source>
</reference>
<accession>A0A1L2ZNE6</accession>
<feature type="transmembrane region" description="Helical" evidence="9">
    <location>
        <begin position="277"/>
        <end position="295"/>
    </location>
</feature>
<dbReference type="STRING" id="556325.BHE16_05465"/>
<evidence type="ECO:0000256" key="4">
    <source>
        <dbReference type="ARBA" id="ARBA00022519"/>
    </source>
</evidence>
<dbReference type="OrthoDB" id="5083725at2"/>
<feature type="transmembrane region" description="Helical" evidence="9">
    <location>
        <begin position="98"/>
        <end position="116"/>
    </location>
</feature>
<dbReference type="EMBL" id="CP018135">
    <property type="protein sequence ID" value="APF40558.1"/>
    <property type="molecule type" value="Genomic_DNA"/>
</dbReference>
<feature type="transmembrane region" description="Helical" evidence="9">
    <location>
        <begin position="157"/>
        <end position="177"/>
    </location>
</feature>
<keyword evidence="3" id="KW-1003">Cell membrane</keyword>
<dbReference type="PANTHER" id="PTHR32196">
    <property type="entry name" value="ABC TRANSPORTER PERMEASE PROTEIN YPHD-RELATED-RELATED"/>
    <property type="match status" value="1"/>
</dbReference>
<keyword evidence="11" id="KW-1185">Reference proteome</keyword>
<dbReference type="Pfam" id="PF02653">
    <property type="entry name" value="BPD_transp_2"/>
    <property type="match status" value="1"/>
</dbReference>
<proteinExistence type="predicted"/>
<feature type="transmembrane region" description="Helical" evidence="9">
    <location>
        <begin position="122"/>
        <end position="145"/>
    </location>
</feature>
<feature type="compositionally biased region" description="Basic and acidic residues" evidence="8">
    <location>
        <begin position="1"/>
        <end position="11"/>
    </location>
</feature>
<evidence type="ECO:0000256" key="3">
    <source>
        <dbReference type="ARBA" id="ARBA00022475"/>
    </source>
</evidence>
<dbReference type="InterPro" id="IPR001851">
    <property type="entry name" value="ABC_transp_permease"/>
</dbReference>
<sequence length="371" mass="38510">MSIDQKIEESMPRSSAEIAEVPNASASSSVKARPRITAQTLTRAIAPVTLGVILFAFSVMTPTFLTSGNLVSVISQMALLALVATGLTIVIRAGGIDLSIGVALDLGALASAALIYDGYRAWVAVVGGLLAALIVGLINAGLVVLLRIPPFLATLSIWFVGTSVQQLFTSGGAPIYLSAPRVPEGFAVIGRGYWLEIDAAVINFLVVAVVVGLLLGVTRFGRRLTHTGEQPGAALLSGLKTKRLIASSYVLCSLIAGFAGVILASRTNSFVPGSGQAYLMDAIGAVCIGATLSRFGRVSVPGTLVGVLIFALLSNGMNLIGLSFFWQGLGRGIVLLAILVIAALLAKQEGRTFELTRWITTKKTSPEGASS</sequence>
<feature type="transmembrane region" description="Helical" evidence="9">
    <location>
        <begin position="70"/>
        <end position="91"/>
    </location>
</feature>
<evidence type="ECO:0000256" key="1">
    <source>
        <dbReference type="ARBA" id="ARBA00004651"/>
    </source>
</evidence>
<feature type="transmembrane region" description="Helical" evidence="9">
    <location>
        <begin position="328"/>
        <end position="346"/>
    </location>
</feature>
<protein>
    <recommendedName>
        <fullName evidence="12">ABC transporter permease</fullName>
    </recommendedName>
</protein>
<dbReference type="KEGG" id="nae:BHE16_05465"/>
<evidence type="ECO:0000313" key="10">
    <source>
        <dbReference type="EMBL" id="APF40558.1"/>
    </source>
</evidence>
<evidence type="ECO:0000256" key="7">
    <source>
        <dbReference type="ARBA" id="ARBA00023136"/>
    </source>
</evidence>
<organism evidence="10 11">
    <name type="scientific">Neomicrococcus aestuarii</name>
    <dbReference type="NCBI Taxonomy" id="556325"/>
    <lineage>
        <taxon>Bacteria</taxon>
        <taxon>Bacillati</taxon>
        <taxon>Actinomycetota</taxon>
        <taxon>Actinomycetes</taxon>
        <taxon>Micrococcales</taxon>
        <taxon>Micrococcaceae</taxon>
        <taxon>Neomicrococcus</taxon>
    </lineage>
</organism>
<evidence type="ECO:0000256" key="9">
    <source>
        <dbReference type="SAM" id="Phobius"/>
    </source>
</evidence>
<gene>
    <name evidence="10" type="ORF">BHE16_05465</name>
</gene>
<dbReference type="GO" id="GO:0022857">
    <property type="term" value="F:transmembrane transporter activity"/>
    <property type="evidence" value="ECO:0007669"/>
    <property type="project" value="InterPro"/>
</dbReference>
<evidence type="ECO:0008006" key="12">
    <source>
        <dbReference type="Google" id="ProtNLM"/>
    </source>
</evidence>
<dbReference type="Proteomes" id="UP000183530">
    <property type="component" value="Chromosome"/>
</dbReference>
<evidence type="ECO:0000256" key="2">
    <source>
        <dbReference type="ARBA" id="ARBA00022448"/>
    </source>
</evidence>
<dbReference type="CDD" id="cd06579">
    <property type="entry name" value="TM_PBP1_transp_AraH_like"/>
    <property type="match status" value="1"/>
</dbReference>
<feature type="transmembrane region" description="Helical" evidence="9">
    <location>
        <begin position="244"/>
        <end position="265"/>
    </location>
</feature>
<evidence type="ECO:0000256" key="6">
    <source>
        <dbReference type="ARBA" id="ARBA00022989"/>
    </source>
</evidence>
<keyword evidence="4" id="KW-0997">Cell inner membrane</keyword>
<name>A0A1L2ZNE6_9MICC</name>
<feature type="transmembrane region" description="Helical" evidence="9">
    <location>
        <begin position="41"/>
        <end position="64"/>
    </location>
</feature>
<evidence type="ECO:0000256" key="5">
    <source>
        <dbReference type="ARBA" id="ARBA00022692"/>
    </source>
</evidence>
<evidence type="ECO:0000313" key="11">
    <source>
        <dbReference type="Proteomes" id="UP000183530"/>
    </source>
</evidence>
<dbReference type="RefSeq" id="WP_071894037.1">
    <property type="nucleotide sequence ID" value="NZ_CP018135.1"/>
</dbReference>
<dbReference type="GO" id="GO:0005886">
    <property type="term" value="C:plasma membrane"/>
    <property type="evidence" value="ECO:0007669"/>
    <property type="project" value="UniProtKB-SubCell"/>
</dbReference>
<keyword evidence="6 9" id="KW-1133">Transmembrane helix</keyword>